<dbReference type="Proteomes" id="UP000184267">
    <property type="component" value="Unassembled WGS sequence"/>
</dbReference>
<proteinExistence type="predicted"/>
<name>A0A1M2V4S5_TRAPU</name>
<dbReference type="PANTHER" id="PTHR38643">
    <property type="entry name" value="PURINE NUCLEOSIDE PERMEASE C285.05-RELATED"/>
    <property type="match status" value="1"/>
</dbReference>
<keyword evidence="2" id="KW-1185">Reference proteome</keyword>
<dbReference type="STRING" id="154538.A0A1M2V4S5"/>
<evidence type="ECO:0000313" key="2">
    <source>
        <dbReference type="Proteomes" id="UP000184267"/>
    </source>
</evidence>
<dbReference type="OrthoDB" id="2331083at2759"/>
<accession>A0A1M2V4S5</accession>
<dbReference type="EMBL" id="MNAD01001660">
    <property type="protein sequence ID" value="OJT02619.1"/>
    <property type="molecule type" value="Genomic_DNA"/>
</dbReference>
<comment type="caution">
    <text evidence="1">The sequence shown here is derived from an EMBL/GenBank/DDBJ whole genome shotgun (WGS) entry which is preliminary data.</text>
</comment>
<gene>
    <name evidence="1" type="ORF">TRAPUB_6883</name>
</gene>
<organism evidence="1 2">
    <name type="scientific">Trametes pubescens</name>
    <name type="common">White-rot fungus</name>
    <dbReference type="NCBI Taxonomy" id="154538"/>
    <lineage>
        <taxon>Eukaryota</taxon>
        <taxon>Fungi</taxon>
        <taxon>Dikarya</taxon>
        <taxon>Basidiomycota</taxon>
        <taxon>Agaricomycotina</taxon>
        <taxon>Agaricomycetes</taxon>
        <taxon>Polyporales</taxon>
        <taxon>Polyporaceae</taxon>
        <taxon>Trametes</taxon>
    </lineage>
</organism>
<dbReference type="Pfam" id="PF06516">
    <property type="entry name" value="NUP"/>
    <property type="match status" value="1"/>
</dbReference>
<dbReference type="GO" id="GO:0005783">
    <property type="term" value="C:endoplasmic reticulum"/>
    <property type="evidence" value="ECO:0007669"/>
    <property type="project" value="TreeGrafter"/>
</dbReference>
<sequence length="256" mass="27400">MLTPIQFEPEEASWHGIPEFNVLEHNITDSGFSPLFPQAHCTQDGTICQAVAGEAEINAASAIIALVHSPAFDLMRTYFLIAGIGGISPKQGTLGSVAFARFAVQVALQREFDARDKPADFPSGYFPQGTTSPGVFELNDDLRQLAIGFAKTGTLVDDARSQQYRASYANDSDFAPAAAPPPVIACDCDTATSYVYWSGPLLAAAFENTTALFTNGTATYCTTQQEDNAILEALVRGTRAGLVVRTGSDFERPYPG</sequence>
<dbReference type="PANTHER" id="PTHR38643:SF1">
    <property type="entry name" value="PURINE NUCLEOSIDE PERMEASE C285.05-RELATED"/>
    <property type="match status" value="1"/>
</dbReference>
<dbReference type="AlphaFoldDB" id="A0A1M2V4S5"/>
<dbReference type="InterPro" id="IPR009486">
    <property type="entry name" value="Pur_nuclsid_perm"/>
</dbReference>
<evidence type="ECO:0000313" key="1">
    <source>
        <dbReference type="EMBL" id="OJT02619.1"/>
    </source>
</evidence>
<protein>
    <submittedName>
        <fullName evidence="1">Purine nucleoside permease</fullName>
    </submittedName>
</protein>
<dbReference type="GO" id="GO:0055085">
    <property type="term" value="P:transmembrane transport"/>
    <property type="evidence" value="ECO:0007669"/>
    <property type="project" value="InterPro"/>
</dbReference>
<reference evidence="1 2" key="1">
    <citation type="submission" date="2016-10" db="EMBL/GenBank/DDBJ databases">
        <title>Genome sequence of the basidiomycete white-rot fungus Trametes pubescens.</title>
        <authorList>
            <person name="Makela M.R."/>
            <person name="Granchi Z."/>
            <person name="Peng M."/>
            <person name="De Vries R.P."/>
            <person name="Grigoriev I."/>
            <person name="Riley R."/>
            <person name="Hilden K."/>
        </authorList>
    </citation>
    <scope>NUCLEOTIDE SEQUENCE [LARGE SCALE GENOMIC DNA]</scope>
    <source>
        <strain evidence="1 2">FBCC735</strain>
    </source>
</reference>